<evidence type="ECO:0000256" key="2">
    <source>
        <dbReference type="SAM" id="Phobius"/>
    </source>
</evidence>
<feature type="transmembrane region" description="Helical" evidence="2">
    <location>
        <begin position="143"/>
        <end position="163"/>
    </location>
</feature>
<organism evidence="3 4">
    <name type="scientific">Plantactinospora veratri</name>
    <dbReference type="NCBI Taxonomy" id="1436122"/>
    <lineage>
        <taxon>Bacteria</taxon>
        <taxon>Bacillati</taxon>
        <taxon>Actinomycetota</taxon>
        <taxon>Actinomycetes</taxon>
        <taxon>Micromonosporales</taxon>
        <taxon>Micromonosporaceae</taxon>
        <taxon>Plantactinospora</taxon>
    </lineage>
</organism>
<keyword evidence="4" id="KW-1185">Reference proteome</keyword>
<accession>A0ABU7S9Y1</accession>
<dbReference type="EMBL" id="JAZGQL010000005">
    <property type="protein sequence ID" value="MEE6306718.1"/>
    <property type="molecule type" value="Genomic_DNA"/>
</dbReference>
<dbReference type="InterPro" id="IPR009339">
    <property type="entry name" value="DUF998"/>
</dbReference>
<gene>
    <name evidence="3" type="ORF">V1634_07755</name>
</gene>
<comment type="caution">
    <text evidence="3">The sequence shown here is derived from an EMBL/GenBank/DDBJ whole genome shotgun (WGS) entry which is preliminary data.</text>
</comment>
<feature type="transmembrane region" description="Helical" evidence="2">
    <location>
        <begin position="78"/>
        <end position="98"/>
    </location>
</feature>
<keyword evidence="2" id="KW-1133">Transmembrane helix</keyword>
<dbReference type="RefSeq" id="WP_331207053.1">
    <property type="nucleotide sequence ID" value="NZ_JAZGQL010000005.1"/>
</dbReference>
<protein>
    <submittedName>
        <fullName evidence="3">DUF998 domain-containing protein</fullName>
    </submittedName>
</protein>
<evidence type="ECO:0000313" key="3">
    <source>
        <dbReference type="EMBL" id="MEE6306718.1"/>
    </source>
</evidence>
<proteinExistence type="predicted"/>
<name>A0ABU7S9Y1_9ACTN</name>
<reference evidence="3 4" key="1">
    <citation type="submission" date="2024-01" db="EMBL/GenBank/DDBJ databases">
        <title>Genome insights into Plantactinospora veratri sp. nov.</title>
        <authorList>
            <person name="Wang L."/>
        </authorList>
    </citation>
    <scope>NUCLEOTIDE SEQUENCE [LARGE SCALE GENOMIC DNA]</scope>
    <source>
        <strain evidence="3 4">NEAU-FHS4</strain>
    </source>
</reference>
<dbReference type="Proteomes" id="UP001339911">
    <property type="component" value="Unassembled WGS sequence"/>
</dbReference>
<feature type="compositionally biased region" description="Low complexity" evidence="1">
    <location>
        <begin position="232"/>
        <end position="245"/>
    </location>
</feature>
<feature type="transmembrane region" description="Helical" evidence="2">
    <location>
        <begin position="105"/>
        <end position="123"/>
    </location>
</feature>
<evidence type="ECO:0000313" key="4">
    <source>
        <dbReference type="Proteomes" id="UP001339911"/>
    </source>
</evidence>
<feature type="compositionally biased region" description="Basic and acidic residues" evidence="1">
    <location>
        <begin position="1"/>
        <end position="11"/>
    </location>
</feature>
<evidence type="ECO:0000256" key="1">
    <source>
        <dbReference type="SAM" id="MobiDB-lite"/>
    </source>
</evidence>
<sequence length="261" mass="25478">MAQAEVVRETGIDGPVVRPGGRSPHRIARPARPSAAALAAAACTLPGTVAVAVAVLGGPAPELAAYVSEAGASGSTTVWTYRIGLLATAAGQILLGAALPTVSRLATGLLVASAVATVLSAGVSCRSACPLPPFDRVTLADVVHGGASIAAVAGTVFAMLTVAGTAGATRPLRGISMAAAAVALPLAAVAGLTLLLVGRSVLMGTVERLLLLDLAAWGVATAFALGLSRRPAGVAPPRRPAGAPARGRRAGPPGRGGPGRL</sequence>
<feature type="region of interest" description="Disordered" evidence="1">
    <location>
        <begin position="232"/>
        <end position="261"/>
    </location>
</feature>
<dbReference type="Pfam" id="PF06197">
    <property type="entry name" value="DUF998"/>
    <property type="match status" value="1"/>
</dbReference>
<keyword evidence="2" id="KW-0472">Membrane</keyword>
<feature type="transmembrane region" description="Helical" evidence="2">
    <location>
        <begin position="209"/>
        <end position="228"/>
    </location>
</feature>
<feature type="transmembrane region" description="Helical" evidence="2">
    <location>
        <begin position="35"/>
        <end position="58"/>
    </location>
</feature>
<feature type="region of interest" description="Disordered" evidence="1">
    <location>
        <begin position="1"/>
        <end position="24"/>
    </location>
</feature>
<keyword evidence="2" id="KW-0812">Transmembrane</keyword>
<feature type="transmembrane region" description="Helical" evidence="2">
    <location>
        <begin position="175"/>
        <end position="197"/>
    </location>
</feature>